<dbReference type="InterPro" id="IPR005844">
    <property type="entry name" value="A-D-PHexomutase_a/b/a-I"/>
</dbReference>
<accession>A0A931CJX2</accession>
<evidence type="ECO:0000313" key="13">
    <source>
        <dbReference type="Proteomes" id="UP000655366"/>
    </source>
</evidence>
<feature type="compositionally biased region" description="Low complexity" evidence="7">
    <location>
        <begin position="64"/>
        <end position="80"/>
    </location>
</feature>
<dbReference type="PROSITE" id="PS00710">
    <property type="entry name" value="PGM_PMM"/>
    <property type="match status" value="1"/>
</dbReference>
<evidence type="ECO:0000256" key="7">
    <source>
        <dbReference type="SAM" id="MobiDB-lite"/>
    </source>
</evidence>
<reference evidence="12 13" key="1">
    <citation type="submission" date="2020-11" db="EMBL/GenBank/DDBJ databases">
        <title>Arthrobacter antarcticus sp. nov., isolated from Antarctic Soil.</title>
        <authorList>
            <person name="Li J."/>
        </authorList>
    </citation>
    <scope>NUCLEOTIDE SEQUENCE [LARGE SCALE GENOMIC DNA]</scope>
    <source>
        <strain evidence="12 13">Z1-20</strain>
    </source>
</reference>
<keyword evidence="5" id="KW-0460">Magnesium</keyword>
<evidence type="ECO:0000256" key="6">
    <source>
        <dbReference type="ARBA" id="ARBA00023235"/>
    </source>
</evidence>
<dbReference type="GO" id="GO:0008973">
    <property type="term" value="F:phosphopentomutase activity"/>
    <property type="evidence" value="ECO:0007669"/>
    <property type="project" value="TreeGrafter"/>
</dbReference>
<proteinExistence type="inferred from homology"/>
<comment type="similarity">
    <text evidence="2">Belongs to the phosphohexose mutase family.</text>
</comment>
<keyword evidence="4" id="KW-0479">Metal-binding</keyword>
<dbReference type="PRINTS" id="PR00509">
    <property type="entry name" value="PGMPMM"/>
</dbReference>
<dbReference type="Pfam" id="PF00408">
    <property type="entry name" value="PGM_PMM_IV"/>
    <property type="match status" value="1"/>
</dbReference>
<feature type="domain" description="Alpha-D-phosphohexomutase alpha/beta/alpha" evidence="10">
    <location>
        <begin position="290"/>
        <end position="390"/>
    </location>
</feature>
<dbReference type="InterPro" id="IPR016066">
    <property type="entry name" value="A-D-PHexomutase_CS"/>
</dbReference>
<feature type="region of interest" description="Disordered" evidence="7">
    <location>
        <begin position="139"/>
        <end position="161"/>
    </location>
</feature>
<dbReference type="Pfam" id="PF02879">
    <property type="entry name" value="PGM_PMM_II"/>
    <property type="match status" value="1"/>
</dbReference>
<evidence type="ECO:0000259" key="10">
    <source>
        <dbReference type="Pfam" id="PF02879"/>
    </source>
</evidence>
<evidence type="ECO:0000256" key="2">
    <source>
        <dbReference type="ARBA" id="ARBA00010231"/>
    </source>
</evidence>
<gene>
    <name evidence="12" type="ORF">IV500_02810</name>
</gene>
<organism evidence="12 13">
    <name type="scientific">Arthrobacter terrae</name>
    <dbReference type="NCBI Taxonomy" id="2935737"/>
    <lineage>
        <taxon>Bacteria</taxon>
        <taxon>Bacillati</taxon>
        <taxon>Actinomycetota</taxon>
        <taxon>Actinomycetes</taxon>
        <taxon>Micrococcales</taxon>
        <taxon>Micrococcaceae</taxon>
        <taxon>Arthrobacter</taxon>
    </lineage>
</organism>
<dbReference type="InterPro" id="IPR005846">
    <property type="entry name" value="A-D-PHexomutase_a/b/a-III"/>
</dbReference>
<evidence type="ECO:0000259" key="8">
    <source>
        <dbReference type="Pfam" id="PF00408"/>
    </source>
</evidence>
<dbReference type="Gene3D" id="3.40.120.10">
    <property type="entry name" value="Alpha-D-Glucose-1,6-Bisphosphate, subunit A, domain 3"/>
    <property type="match status" value="3"/>
</dbReference>
<dbReference type="GO" id="GO:0006166">
    <property type="term" value="P:purine ribonucleoside salvage"/>
    <property type="evidence" value="ECO:0007669"/>
    <property type="project" value="TreeGrafter"/>
</dbReference>
<dbReference type="InterPro" id="IPR005845">
    <property type="entry name" value="A-D-PHexomutase_a/b/a-II"/>
</dbReference>
<dbReference type="InterPro" id="IPR005843">
    <property type="entry name" value="A-D-PHexomutase_C"/>
</dbReference>
<dbReference type="InterPro" id="IPR036900">
    <property type="entry name" value="A-D-PHexomutase_C_sf"/>
</dbReference>
<evidence type="ECO:0000259" key="9">
    <source>
        <dbReference type="Pfam" id="PF02878"/>
    </source>
</evidence>
<evidence type="ECO:0000256" key="1">
    <source>
        <dbReference type="ARBA" id="ARBA00001946"/>
    </source>
</evidence>
<evidence type="ECO:0000256" key="5">
    <source>
        <dbReference type="ARBA" id="ARBA00022842"/>
    </source>
</evidence>
<dbReference type="AlphaFoldDB" id="A0A931CJX2"/>
<evidence type="ECO:0000256" key="3">
    <source>
        <dbReference type="ARBA" id="ARBA00022553"/>
    </source>
</evidence>
<comment type="caution">
    <text evidence="12">The sequence shown here is derived from an EMBL/GenBank/DDBJ whole genome shotgun (WGS) entry which is preliminary data.</text>
</comment>
<feature type="domain" description="Alpha-D-phosphohexomutase C-terminal" evidence="8">
    <location>
        <begin position="606"/>
        <end position="641"/>
    </location>
</feature>
<comment type="cofactor">
    <cofactor evidence="1">
        <name>Mg(2+)</name>
        <dbReference type="ChEBI" id="CHEBI:18420"/>
    </cofactor>
</comment>
<protein>
    <submittedName>
        <fullName evidence="12">Phospho-sugar mutase</fullName>
    </submittedName>
</protein>
<dbReference type="GO" id="GO:0005975">
    <property type="term" value="P:carbohydrate metabolic process"/>
    <property type="evidence" value="ECO:0007669"/>
    <property type="project" value="InterPro"/>
</dbReference>
<dbReference type="Pfam" id="PF02880">
    <property type="entry name" value="PGM_PMM_III"/>
    <property type="match status" value="1"/>
</dbReference>
<evidence type="ECO:0000256" key="4">
    <source>
        <dbReference type="ARBA" id="ARBA00022723"/>
    </source>
</evidence>
<evidence type="ECO:0000259" key="11">
    <source>
        <dbReference type="Pfam" id="PF02880"/>
    </source>
</evidence>
<feature type="domain" description="Alpha-D-phosphohexomutase alpha/beta/alpha" evidence="9">
    <location>
        <begin position="161"/>
        <end position="241"/>
    </location>
</feature>
<dbReference type="SUPFAM" id="SSF53738">
    <property type="entry name" value="Phosphoglucomutase, first 3 domains"/>
    <property type="match status" value="3"/>
</dbReference>
<keyword evidence="13" id="KW-1185">Reference proteome</keyword>
<evidence type="ECO:0000313" key="12">
    <source>
        <dbReference type="EMBL" id="MBG0738362.1"/>
    </source>
</evidence>
<dbReference type="Pfam" id="PF02878">
    <property type="entry name" value="PGM_PMM_I"/>
    <property type="match status" value="1"/>
</dbReference>
<name>A0A931CJX2_9MICC</name>
<sequence length="671" mass="68854">MTLPDTELQPLLHCARVWADQDPDPVTAAQLRALITLAGGTGVKGAVAGGSGRVSTDGGREAADGNGPAGAAIDGAAGAGMTQDAAQRELTDSFSGSLQFGTAGLRAAMGPGPNRMNRVVVRRAAAGLAAFLLKASANSPRDMPVGEPSDQPATRAEREPNYRPRAVVGFDARHNSQVFAAESAAILTAAGIETFLLPAALPTPVLAYAVRKLNCDAGVMVTASHNPALDNGYKVYLGGRTVTDAGQGAQIVAPFDAMIAAEIAAVGEPASIELATAGWTMVGADFTVGYQDAVRSLADPLAFPSRDVKIVYTPMHGVGGETAVGVLRGAGFENIAVVQQQEGPDPDFPTVAFPNPEEPGALDLAVALARDEGADIVLANDPDADRAAVAALDPSAGTWRMLRGDEVGALLGSHLARRLAGRTAGTPKSLGTVAVDDGGRPGAAVAPGAAGQTGTADHPAVFANSIVSSRLLARIAASHGLEHTQTLTGFKWISRVPGLSYGYEEALGYCIAPEIVRDKDGISAALLIAELAAEAKARGRSIFDTLDDFALAHGLHAGDQLSLRVADLTQLTTMMASLRQHPPTSLGGSSVETFTDLAEGSATLPPTDGLLFRTVDGSRVIIRPSGTEPKLKCYLEVIVPVSVAADLPDARLRARAALDATLADVRAALGL</sequence>
<feature type="region of interest" description="Disordered" evidence="7">
    <location>
        <begin position="50"/>
        <end position="85"/>
    </location>
</feature>
<dbReference type="InterPro" id="IPR005841">
    <property type="entry name" value="Alpha-D-phosphohexomutase_SF"/>
</dbReference>
<dbReference type="GO" id="GO:0000287">
    <property type="term" value="F:magnesium ion binding"/>
    <property type="evidence" value="ECO:0007669"/>
    <property type="project" value="InterPro"/>
</dbReference>
<feature type="domain" description="Alpha-D-phosphohexomutase alpha/beta/alpha" evidence="11">
    <location>
        <begin position="460"/>
        <end position="538"/>
    </location>
</feature>
<dbReference type="CDD" id="cd05799">
    <property type="entry name" value="PGM2"/>
    <property type="match status" value="1"/>
</dbReference>
<dbReference type="EMBL" id="JADNYM010000003">
    <property type="protein sequence ID" value="MBG0738362.1"/>
    <property type="molecule type" value="Genomic_DNA"/>
</dbReference>
<dbReference type="PANTHER" id="PTHR45745">
    <property type="entry name" value="PHOSPHOMANNOMUTASE 45A"/>
    <property type="match status" value="1"/>
</dbReference>
<keyword evidence="3" id="KW-0597">Phosphoprotein</keyword>
<dbReference type="Proteomes" id="UP000655366">
    <property type="component" value="Unassembled WGS sequence"/>
</dbReference>
<keyword evidence="6" id="KW-0413">Isomerase</keyword>
<dbReference type="PANTHER" id="PTHR45745:SF1">
    <property type="entry name" value="PHOSPHOGLUCOMUTASE 2B-RELATED"/>
    <property type="match status" value="1"/>
</dbReference>
<dbReference type="Gene3D" id="3.30.310.50">
    <property type="entry name" value="Alpha-D-phosphohexomutase, C-terminal domain"/>
    <property type="match status" value="1"/>
</dbReference>
<dbReference type="RefSeq" id="WP_196395305.1">
    <property type="nucleotide sequence ID" value="NZ_JADNYM010000003.1"/>
</dbReference>
<dbReference type="InterPro" id="IPR016055">
    <property type="entry name" value="A-D-PHexomutase_a/b/a-I/II/III"/>
</dbReference>
<dbReference type="SUPFAM" id="SSF55957">
    <property type="entry name" value="Phosphoglucomutase, C-terminal domain"/>
    <property type="match status" value="1"/>
</dbReference>